<dbReference type="PANTHER" id="PTHR30003:SF0">
    <property type="entry name" value="GLYCOLATE PERMEASE GLCA-RELATED"/>
    <property type="match status" value="1"/>
</dbReference>
<evidence type="ECO:0000313" key="10">
    <source>
        <dbReference type="Proteomes" id="UP000611629"/>
    </source>
</evidence>
<proteinExistence type="inferred from homology"/>
<evidence type="ECO:0000256" key="1">
    <source>
        <dbReference type="ARBA" id="ARBA00004651"/>
    </source>
</evidence>
<organism evidence="9 10">
    <name type="scientific">Sedimentibacter hydroxybenzoicus DSM 7310</name>
    <dbReference type="NCBI Taxonomy" id="1123245"/>
    <lineage>
        <taxon>Bacteria</taxon>
        <taxon>Bacillati</taxon>
        <taxon>Bacillota</taxon>
        <taxon>Tissierellia</taxon>
        <taxon>Sedimentibacter</taxon>
    </lineage>
</organism>
<feature type="transmembrane region" description="Helical" evidence="8">
    <location>
        <begin position="127"/>
        <end position="147"/>
    </location>
</feature>
<comment type="similarity">
    <text evidence="2 8">Belongs to the lactate permease family.</text>
</comment>
<feature type="transmembrane region" description="Helical" evidence="8">
    <location>
        <begin position="444"/>
        <end position="464"/>
    </location>
</feature>
<accession>A0A974GX16</accession>
<feature type="transmembrane region" description="Helical" evidence="8">
    <location>
        <begin position="29"/>
        <end position="45"/>
    </location>
</feature>
<sequence>MYVYALVGAIPIVITIALMVGFDWPAKRVMPLAWLSAVILAFSVWKMPLDWVAGATVFGALSAFNILVIVFGAILLMNTLGNSGAMKVISSGFYGISPDKRIQAIIVAFLFGSFIEGAAGFGTPAALAGPLLVGLGFPPLAAAIVALISNSTPVTFGAVGTPILGGTSTLLNPETIAEIEAAGMTSAEFLHNAGIWAAIPHSVMGIFIPLILVMVLTKLFGKNKSFKEAFEVAPFAIFAGMSFVIPYLLIAIFFGPELPSLLGSLISLVIVVSAARKGFLCPKNIWDFESQDQWDSKWRSNKEVALTESEIEKPMSLFKAWLPYLLVSLILVISRVSSFGLKNILTGLSINVTGIMGTTLNFSFQYLYVPGSIFIIVSIITILLHGMKSDVVKKTWTHSFKQVIPAAISLVFAISMVQIMLNSGNNNSGLIGMLNSMSTAVAELFQGVWLVFAPFIGGLGAYMAGSNTTSNILFSAFQYNVASQVGLSRLITLGLQSLGGAAGNMICVHNVVAASTTVGLLGREGKIIRTTLIPFAVYCVVAFIVAYIASALVPGLF</sequence>
<dbReference type="AlphaFoldDB" id="A0A974GX16"/>
<dbReference type="GO" id="GO:0015295">
    <property type="term" value="F:solute:proton symporter activity"/>
    <property type="evidence" value="ECO:0007669"/>
    <property type="project" value="TreeGrafter"/>
</dbReference>
<feature type="transmembrane region" description="Helical" evidence="8">
    <location>
        <begin position="232"/>
        <end position="254"/>
    </location>
</feature>
<reference evidence="9" key="1">
    <citation type="submission" date="2020-07" db="EMBL/GenBank/DDBJ databases">
        <title>Genomic analysis of a strain of Sedimentibacter Hydroxybenzoicus DSM7310.</title>
        <authorList>
            <person name="Ma S."/>
        </authorList>
    </citation>
    <scope>NUCLEOTIDE SEQUENCE</scope>
    <source>
        <strain evidence="9">DSM 7310</strain>
    </source>
</reference>
<evidence type="ECO:0000256" key="6">
    <source>
        <dbReference type="ARBA" id="ARBA00022989"/>
    </source>
</evidence>
<keyword evidence="4 8" id="KW-1003">Cell membrane</keyword>
<feature type="transmembrane region" description="Helical" evidence="8">
    <location>
        <begin position="404"/>
        <end position="424"/>
    </location>
</feature>
<feature type="transmembrane region" description="Helical" evidence="8">
    <location>
        <begin position="365"/>
        <end position="384"/>
    </location>
</feature>
<feature type="transmembrane region" description="Helical" evidence="8">
    <location>
        <begin position="532"/>
        <end position="553"/>
    </location>
</feature>
<feature type="transmembrane region" description="Helical" evidence="8">
    <location>
        <begin position="321"/>
        <end position="345"/>
    </location>
</feature>
<evidence type="ECO:0000256" key="4">
    <source>
        <dbReference type="ARBA" id="ARBA00022475"/>
    </source>
</evidence>
<feature type="transmembrane region" description="Helical" evidence="8">
    <location>
        <begin position="6"/>
        <end position="22"/>
    </location>
</feature>
<keyword evidence="6 8" id="KW-1133">Transmembrane helix</keyword>
<gene>
    <name evidence="9" type="ORF">HZF24_13125</name>
</gene>
<keyword evidence="7 8" id="KW-0472">Membrane</keyword>
<comment type="subcellular location">
    <subcellularLocation>
        <location evidence="1 8">Cell membrane</location>
        <topology evidence="1 8">Multi-pass membrane protein</topology>
    </subcellularLocation>
</comment>
<dbReference type="NCBIfam" id="TIGR00795">
    <property type="entry name" value="lctP"/>
    <property type="match status" value="1"/>
</dbReference>
<feature type="transmembrane region" description="Helical" evidence="8">
    <location>
        <begin position="193"/>
        <end position="220"/>
    </location>
</feature>
<evidence type="ECO:0000256" key="8">
    <source>
        <dbReference type="RuleBase" id="RU365092"/>
    </source>
</evidence>
<keyword evidence="10" id="KW-1185">Reference proteome</keyword>
<name>A0A974GX16_SEDHY</name>
<keyword evidence="5 8" id="KW-0812">Transmembrane</keyword>
<evidence type="ECO:0000256" key="5">
    <source>
        <dbReference type="ARBA" id="ARBA00022692"/>
    </source>
</evidence>
<dbReference type="GO" id="GO:0005886">
    <property type="term" value="C:plasma membrane"/>
    <property type="evidence" value="ECO:0007669"/>
    <property type="project" value="UniProtKB-SubCell"/>
</dbReference>
<protein>
    <recommendedName>
        <fullName evidence="8">L-lactate permease</fullName>
    </recommendedName>
</protein>
<evidence type="ECO:0000256" key="7">
    <source>
        <dbReference type="ARBA" id="ARBA00023136"/>
    </source>
</evidence>
<dbReference type="Proteomes" id="UP000611629">
    <property type="component" value="Unassembled WGS sequence"/>
</dbReference>
<keyword evidence="3 8" id="KW-0813">Transport</keyword>
<evidence type="ECO:0000256" key="2">
    <source>
        <dbReference type="ARBA" id="ARBA00010100"/>
    </source>
</evidence>
<dbReference type="Pfam" id="PF02652">
    <property type="entry name" value="Lactate_perm"/>
    <property type="match status" value="1"/>
</dbReference>
<dbReference type="InterPro" id="IPR003804">
    <property type="entry name" value="Lactate_perm"/>
</dbReference>
<feature type="transmembrane region" description="Helical" evidence="8">
    <location>
        <begin position="51"/>
        <end position="81"/>
    </location>
</feature>
<evidence type="ECO:0000313" key="9">
    <source>
        <dbReference type="EMBL" id="NYB75084.1"/>
    </source>
</evidence>
<dbReference type="PANTHER" id="PTHR30003">
    <property type="entry name" value="L-LACTATE PERMEASE"/>
    <property type="match status" value="1"/>
</dbReference>
<comment type="function">
    <text evidence="8">Uptake of L-lactate across the membrane. Can also transport D-lactate and glycolate.</text>
</comment>
<evidence type="ECO:0000256" key="3">
    <source>
        <dbReference type="ARBA" id="ARBA00022448"/>
    </source>
</evidence>
<dbReference type="GO" id="GO:0015129">
    <property type="term" value="F:lactate transmembrane transporter activity"/>
    <property type="evidence" value="ECO:0007669"/>
    <property type="project" value="UniProtKB-UniRule"/>
</dbReference>
<feature type="transmembrane region" description="Helical" evidence="8">
    <location>
        <begin position="260"/>
        <end position="279"/>
    </location>
</feature>
<comment type="caution">
    <text evidence="9">The sequence shown here is derived from an EMBL/GenBank/DDBJ whole genome shotgun (WGS) entry which is preliminary data.</text>
</comment>
<dbReference type="EMBL" id="JACBNQ010000017">
    <property type="protein sequence ID" value="NYB75084.1"/>
    <property type="molecule type" value="Genomic_DNA"/>
</dbReference>
<dbReference type="RefSeq" id="WP_179238791.1">
    <property type="nucleotide sequence ID" value="NZ_JACBNQ010000017.1"/>
</dbReference>
<feature type="transmembrane region" description="Helical" evidence="8">
    <location>
        <begin position="102"/>
        <end position="121"/>
    </location>
</feature>